<dbReference type="InterPro" id="IPR001301">
    <property type="entry name" value="Gemini_AL1_CLV"/>
</dbReference>
<evidence type="ECO:0000313" key="2">
    <source>
        <dbReference type="EMBL" id="ARI46342.1"/>
    </source>
</evidence>
<organism evidence="2">
    <name type="scientific">Grapevine red blotch virus</name>
    <dbReference type="NCBI Taxonomy" id="1381007"/>
    <lineage>
        <taxon>Viruses</taxon>
        <taxon>Monodnaviria</taxon>
        <taxon>Shotokuvirae</taxon>
        <taxon>Cressdnaviricota</taxon>
        <taxon>Repensiviricetes</taxon>
        <taxon>Geplafuvirales</taxon>
        <taxon>Geminiviridae</taxon>
        <taxon>Grablovirus</taxon>
        <taxon>Grablovirus vitis</taxon>
    </lineage>
</organism>
<gene>
    <name evidence="2" type="primary">C2</name>
</gene>
<dbReference type="GO" id="GO:0005198">
    <property type="term" value="F:structural molecule activity"/>
    <property type="evidence" value="ECO:0007669"/>
    <property type="project" value="InterPro"/>
</dbReference>
<reference evidence="2" key="1">
    <citation type="journal article" date="2017" name="Can. J. Plant Pathol.">
        <title>Incidence, distribution and genetic diversity of Grapevine red blotch virus in British Columbia.</title>
        <authorList>
            <person name="Poojari S."/>
            <person name="Lowery T.D."/>
            <person name="Rott M."/>
            <person name="Schmidt A.M."/>
            <person name="Urbez Torres J.R."/>
        </authorList>
    </citation>
    <scope>NUCLEOTIDE SEQUENCE</scope>
    <source>
        <strain evidence="2">BCRB3</strain>
    </source>
</reference>
<accession>A0A1W5YNS5</accession>
<dbReference type="EMBL" id="KX234090">
    <property type="protein sequence ID" value="ARI46342.1"/>
    <property type="molecule type" value="Genomic_DNA"/>
</dbReference>
<name>A0A1W5YNS5_9GEMI</name>
<protein>
    <submittedName>
        <fullName evidence="2">C2 protein</fullName>
    </submittedName>
</protein>
<sequence>MSRRIYNTDDELNNAGSDAPKGGKSLVIEGPSKTGKTQWALSLGKHNYWCESVDFSLYIDDALYNIIDDIPFQYLPCKKALLGCQSNYIANEKYRPKRKIKGGIPSIVLCNPDQSYYDAITNWNASFKPWAEDNIIFVKIDGPLY</sequence>
<dbReference type="PRINTS" id="PR00228">
    <property type="entry name" value="GEMCOATCLVL1"/>
</dbReference>
<evidence type="ECO:0000256" key="1">
    <source>
        <dbReference type="SAM" id="MobiDB-lite"/>
    </source>
</evidence>
<proteinExistence type="predicted"/>
<feature type="region of interest" description="Disordered" evidence="1">
    <location>
        <begin position="1"/>
        <end position="24"/>
    </location>
</feature>